<geneLocation type="plasmid" evidence="2">
    <name>pelp_1</name>
</geneLocation>
<dbReference type="Proteomes" id="UP000317835">
    <property type="component" value="Plasmid pElP_1"/>
</dbReference>
<dbReference type="KEGG" id="tpla:ElP_70800"/>
<name>A0A518HED3_9BACT</name>
<reference evidence="1 2" key="1">
    <citation type="submission" date="2019-02" db="EMBL/GenBank/DDBJ databases">
        <title>Deep-cultivation of Planctomycetes and their phenomic and genomic characterization uncovers novel biology.</title>
        <authorList>
            <person name="Wiegand S."/>
            <person name="Jogler M."/>
            <person name="Boedeker C."/>
            <person name="Pinto D."/>
            <person name="Vollmers J."/>
            <person name="Rivas-Marin E."/>
            <person name="Kohn T."/>
            <person name="Peeters S.H."/>
            <person name="Heuer A."/>
            <person name="Rast P."/>
            <person name="Oberbeckmann S."/>
            <person name="Bunk B."/>
            <person name="Jeske O."/>
            <person name="Meyerdierks A."/>
            <person name="Storesund J.E."/>
            <person name="Kallscheuer N."/>
            <person name="Luecker S."/>
            <person name="Lage O.M."/>
            <person name="Pohl T."/>
            <person name="Merkel B.J."/>
            <person name="Hornburger P."/>
            <person name="Mueller R.-W."/>
            <person name="Bruemmer F."/>
            <person name="Labrenz M."/>
            <person name="Spormann A.M."/>
            <person name="Op den Camp H."/>
            <person name="Overmann J."/>
            <person name="Amann R."/>
            <person name="Jetten M.S.M."/>
            <person name="Mascher T."/>
            <person name="Medema M.H."/>
            <person name="Devos D.P."/>
            <person name="Kaster A.-K."/>
            <person name="Ovreas L."/>
            <person name="Rohde M."/>
            <person name="Galperin M.Y."/>
            <person name="Jogler C."/>
        </authorList>
    </citation>
    <scope>NUCLEOTIDE SEQUENCE [LARGE SCALE GENOMIC DNA]</scope>
    <source>
        <strain evidence="1 2">ElP</strain>
        <plasmid evidence="2">pelp_1</plasmid>
    </source>
</reference>
<evidence type="ECO:0000313" key="2">
    <source>
        <dbReference type="Proteomes" id="UP000317835"/>
    </source>
</evidence>
<proteinExistence type="predicted"/>
<organism evidence="1 2">
    <name type="scientific">Tautonia plasticadhaerens</name>
    <dbReference type="NCBI Taxonomy" id="2527974"/>
    <lineage>
        <taxon>Bacteria</taxon>
        <taxon>Pseudomonadati</taxon>
        <taxon>Planctomycetota</taxon>
        <taxon>Planctomycetia</taxon>
        <taxon>Isosphaerales</taxon>
        <taxon>Isosphaeraceae</taxon>
        <taxon>Tautonia</taxon>
    </lineage>
</organism>
<dbReference type="RefSeq" id="WP_197447179.1">
    <property type="nucleotide sequence ID" value="NZ_CP036427.1"/>
</dbReference>
<gene>
    <name evidence="1" type="ORF">ElP_70800</name>
</gene>
<evidence type="ECO:0000313" key="1">
    <source>
        <dbReference type="EMBL" id="QDV39116.1"/>
    </source>
</evidence>
<accession>A0A518HED3</accession>
<keyword evidence="2" id="KW-1185">Reference proteome</keyword>
<dbReference type="AlphaFoldDB" id="A0A518HED3"/>
<dbReference type="EMBL" id="CP036427">
    <property type="protein sequence ID" value="QDV39116.1"/>
    <property type="molecule type" value="Genomic_DNA"/>
</dbReference>
<sequence>MVAGGFLVVVPTLISRGIESSGNPEIAMTIQPHRERISRQAYHMGRHVIGY</sequence>
<keyword evidence="1" id="KW-0614">Plasmid</keyword>
<protein>
    <submittedName>
        <fullName evidence="1">Uncharacterized protein</fullName>
    </submittedName>
</protein>